<dbReference type="InterPro" id="IPR050812">
    <property type="entry name" value="Preph/Arog_dehydrog"/>
</dbReference>
<evidence type="ECO:0000256" key="5">
    <source>
        <dbReference type="ARBA" id="ARBA00022498"/>
    </source>
</evidence>
<dbReference type="FunFam" id="3.40.50.720:FF:000208">
    <property type="entry name" value="Prephenate dehydrogenase"/>
    <property type="match status" value="1"/>
</dbReference>
<dbReference type="FunFam" id="1.10.3660.10:FF:000003">
    <property type="entry name" value="Prephenate dehydrogenase"/>
    <property type="match status" value="1"/>
</dbReference>
<comment type="pathway">
    <text evidence="1">Amino-acid biosynthesis; L-tyrosine biosynthesis; (4-hydroxyphenyl)pyruvate from prephenate (NAD(+) route): step 1/1.</text>
</comment>
<dbReference type="InterPro" id="IPR003099">
    <property type="entry name" value="Prephen_DH"/>
</dbReference>
<reference evidence="12" key="1">
    <citation type="submission" date="2023-02" db="EMBL/GenBank/DDBJ databases">
        <title>Streptococcus sp. Genome Sequencing and Assembly.</title>
        <authorList>
            <person name="Shore S.M."/>
            <person name="Nicholson T.L."/>
        </authorList>
    </citation>
    <scope>NUCLEOTIDE SEQUENCE</scope>
    <source>
        <strain evidence="12">29887</strain>
    </source>
</reference>
<dbReference type="Pfam" id="PF02153">
    <property type="entry name" value="PDH_N"/>
    <property type="match status" value="1"/>
</dbReference>
<sequence>MKKTILIVGLGLIGSSLALCIRKQHPDYHILGYEPNQASASIATERQMVDELSDNLAELAGQADVILLCVPIQVSLDLIEDLSYMKLKEGVLITDAGSTKSAIVDAAEKFLLPKQINFLGGHPMAGSHKSGAAAADLHLFENAYFIMTPCQATKADAVPRLTDLLSGTGARFVQIDAVEHDKVTSQISHFPHVLASSLMNQAGDYAQEHPFTNNFAAGGFRDMTRIAESEPGMWTSILMTNPEAILDRIEEFQKRLSQVSTVLRSGDKEAIWEFFEKGRQTRKAMEIHKRAGVDSFYDLFLSVPDEEDTILKVLEVLRGISIVNIRINEENREDIHGILQITFKTRENLEEASQRLRIQTNYQINHD</sequence>
<gene>
    <name evidence="12" type="ORF">PW252_04490</name>
</gene>
<proteinExistence type="inferred from homology"/>
<dbReference type="AlphaFoldDB" id="A0AA96VL80"/>
<evidence type="ECO:0000256" key="8">
    <source>
        <dbReference type="ARBA" id="ARBA00023027"/>
    </source>
</evidence>
<dbReference type="SUPFAM" id="SSF48179">
    <property type="entry name" value="6-phosphogluconate dehydrogenase C-terminal domain-like"/>
    <property type="match status" value="1"/>
</dbReference>
<protein>
    <recommendedName>
        <fullName evidence="4">Prephenate dehydrogenase</fullName>
        <ecNumber evidence="3">1.3.1.12</ecNumber>
    </recommendedName>
</protein>
<evidence type="ECO:0000313" key="12">
    <source>
        <dbReference type="EMBL" id="WNY51910.1"/>
    </source>
</evidence>
<evidence type="ECO:0000256" key="6">
    <source>
        <dbReference type="ARBA" id="ARBA00022605"/>
    </source>
</evidence>
<dbReference type="CDD" id="cd04909">
    <property type="entry name" value="ACT_PDH-BS"/>
    <property type="match status" value="1"/>
</dbReference>
<keyword evidence="5" id="KW-0827">Tyrosine biosynthesis</keyword>
<dbReference type="PANTHER" id="PTHR21363">
    <property type="entry name" value="PREPHENATE DEHYDROGENASE"/>
    <property type="match status" value="1"/>
</dbReference>
<dbReference type="RefSeq" id="WP_248051587.1">
    <property type="nucleotide sequence ID" value="NZ_CP118735.1"/>
</dbReference>
<keyword evidence="8" id="KW-0520">NAD</keyword>
<dbReference type="InterPro" id="IPR036291">
    <property type="entry name" value="NAD(P)-bd_dom_sf"/>
</dbReference>
<dbReference type="InterPro" id="IPR046825">
    <property type="entry name" value="PDH_C"/>
</dbReference>
<dbReference type="InterPro" id="IPR008927">
    <property type="entry name" value="6-PGluconate_DH-like_C_sf"/>
</dbReference>
<evidence type="ECO:0000256" key="4">
    <source>
        <dbReference type="ARBA" id="ARBA00016891"/>
    </source>
</evidence>
<feature type="domain" description="Prephenate/arogenate dehydrogenase" evidence="11">
    <location>
        <begin position="3"/>
        <end position="293"/>
    </location>
</feature>
<keyword evidence="7 12" id="KW-0560">Oxidoreductase</keyword>
<comment type="catalytic activity">
    <reaction evidence="10">
        <text>prephenate + NAD(+) = 3-(4-hydroxyphenyl)pyruvate + CO2 + NADH</text>
        <dbReference type="Rhea" id="RHEA:13869"/>
        <dbReference type="ChEBI" id="CHEBI:16526"/>
        <dbReference type="ChEBI" id="CHEBI:29934"/>
        <dbReference type="ChEBI" id="CHEBI:36242"/>
        <dbReference type="ChEBI" id="CHEBI:57540"/>
        <dbReference type="ChEBI" id="CHEBI:57945"/>
        <dbReference type="EC" id="1.3.1.12"/>
    </reaction>
</comment>
<dbReference type="Pfam" id="PF20463">
    <property type="entry name" value="PDH_C"/>
    <property type="match status" value="1"/>
</dbReference>
<dbReference type="Gene3D" id="1.10.3660.10">
    <property type="entry name" value="6-phosphogluconate dehydrogenase C-terminal like domain"/>
    <property type="match status" value="1"/>
</dbReference>
<evidence type="ECO:0000259" key="11">
    <source>
        <dbReference type="PROSITE" id="PS51176"/>
    </source>
</evidence>
<keyword evidence="9" id="KW-0057">Aromatic amino acid biosynthesis</keyword>
<accession>A0AA96VL80</accession>
<evidence type="ECO:0000256" key="1">
    <source>
        <dbReference type="ARBA" id="ARBA00005067"/>
    </source>
</evidence>
<evidence type="ECO:0000256" key="2">
    <source>
        <dbReference type="ARBA" id="ARBA00007964"/>
    </source>
</evidence>
<dbReference type="NCBIfam" id="NF005107">
    <property type="entry name" value="PRK06545.1-5"/>
    <property type="match status" value="1"/>
</dbReference>
<dbReference type="SUPFAM" id="SSF51735">
    <property type="entry name" value="NAD(P)-binding Rossmann-fold domains"/>
    <property type="match status" value="1"/>
</dbReference>
<comment type="similarity">
    <text evidence="2">Belongs to the prephenate/arogenate dehydrogenase family.</text>
</comment>
<name>A0AA96VL80_9STRE</name>
<evidence type="ECO:0000256" key="7">
    <source>
        <dbReference type="ARBA" id="ARBA00023002"/>
    </source>
</evidence>
<evidence type="ECO:0000256" key="9">
    <source>
        <dbReference type="ARBA" id="ARBA00023141"/>
    </source>
</evidence>
<organism evidence="12">
    <name type="scientific">Streptococcus iners</name>
    <dbReference type="NCBI Taxonomy" id="3028084"/>
    <lineage>
        <taxon>Bacteria</taxon>
        <taxon>Bacillati</taxon>
        <taxon>Bacillota</taxon>
        <taxon>Bacilli</taxon>
        <taxon>Lactobacillales</taxon>
        <taxon>Streptococcaceae</taxon>
        <taxon>Streptococcus</taxon>
    </lineage>
</organism>
<dbReference type="InterPro" id="IPR046826">
    <property type="entry name" value="PDH_N"/>
</dbReference>
<dbReference type="Gene3D" id="3.40.50.720">
    <property type="entry name" value="NAD(P)-binding Rossmann-like Domain"/>
    <property type="match status" value="1"/>
</dbReference>
<dbReference type="NCBIfam" id="NF005105">
    <property type="entry name" value="PRK06545.1-3"/>
    <property type="match status" value="1"/>
</dbReference>
<dbReference type="KEGG" id="sins:PW252_04490"/>
<dbReference type="EMBL" id="CP118735">
    <property type="protein sequence ID" value="WNY51910.1"/>
    <property type="molecule type" value="Genomic_DNA"/>
</dbReference>
<keyword evidence="6" id="KW-0028">Amino-acid biosynthesis</keyword>
<dbReference type="PROSITE" id="PS51176">
    <property type="entry name" value="PDH_ADH"/>
    <property type="match status" value="1"/>
</dbReference>
<dbReference type="PANTHER" id="PTHR21363:SF0">
    <property type="entry name" value="PREPHENATE DEHYDROGENASE [NADP(+)]"/>
    <property type="match status" value="1"/>
</dbReference>
<dbReference type="GO" id="GO:0008977">
    <property type="term" value="F:prephenate dehydrogenase (NAD+) activity"/>
    <property type="evidence" value="ECO:0007669"/>
    <property type="project" value="UniProtKB-EC"/>
</dbReference>
<dbReference type="GO" id="GO:0004665">
    <property type="term" value="F:prephenate dehydrogenase (NADP+) activity"/>
    <property type="evidence" value="ECO:0007669"/>
    <property type="project" value="InterPro"/>
</dbReference>
<dbReference type="GO" id="GO:0070403">
    <property type="term" value="F:NAD+ binding"/>
    <property type="evidence" value="ECO:0007669"/>
    <property type="project" value="InterPro"/>
</dbReference>
<evidence type="ECO:0000256" key="3">
    <source>
        <dbReference type="ARBA" id="ARBA00012068"/>
    </source>
</evidence>
<dbReference type="EC" id="1.3.1.12" evidence="3"/>
<evidence type="ECO:0000256" key="10">
    <source>
        <dbReference type="ARBA" id="ARBA00049260"/>
    </source>
</evidence>
<dbReference type="GO" id="GO:0006571">
    <property type="term" value="P:tyrosine biosynthetic process"/>
    <property type="evidence" value="ECO:0007669"/>
    <property type="project" value="UniProtKB-KW"/>
</dbReference>